<organism evidence="2 3">
    <name type="scientific">Armadillidium nasatum</name>
    <dbReference type="NCBI Taxonomy" id="96803"/>
    <lineage>
        <taxon>Eukaryota</taxon>
        <taxon>Metazoa</taxon>
        <taxon>Ecdysozoa</taxon>
        <taxon>Arthropoda</taxon>
        <taxon>Crustacea</taxon>
        <taxon>Multicrustacea</taxon>
        <taxon>Malacostraca</taxon>
        <taxon>Eumalacostraca</taxon>
        <taxon>Peracarida</taxon>
        <taxon>Isopoda</taxon>
        <taxon>Oniscidea</taxon>
        <taxon>Crinocheta</taxon>
        <taxon>Armadillidiidae</taxon>
        <taxon>Armadillidium</taxon>
    </lineage>
</organism>
<protein>
    <recommendedName>
        <fullName evidence="1">ENTH domain-containing protein</fullName>
    </recommendedName>
</protein>
<name>A0A5N5TBN8_9CRUS</name>
<dbReference type="SMART" id="SM00273">
    <property type="entry name" value="ENTH"/>
    <property type="match status" value="1"/>
</dbReference>
<dbReference type="GO" id="GO:0007015">
    <property type="term" value="P:actin filament organization"/>
    <property type="evidence" value="ECO:0007669"/>
    <property type="project" value="TreeGrafter"/>
</dbReference>
<dbReference type="GO" id="GO:0030864">
    <property type="term" value="C:cortical actin cytoskeleton"/>
    <property type="evidence" value="ECO:0007669"/>
    <property type="project" value="TreeGrafter"/>
</dbReference>
<sequence>MTSIRRKPTVLGNRRNTVEQEREQFHRNQEASFRKAISDEEIPLKMKHVRNLIIGTHTDKNASIFWGLVALSPPLHTDITAWKFCHTLHLLLRDGHPNVIRDSLQHIGRLKSLGEHYQHLPVGYGVLILRYCSLLVCKLNFHQHYPKFPGSLQVTPEELEAIAENEVNNYFEMAVEMLEYMECILKLYEAVFVSMDPGRANSMTKMGQCRLFPLIPCIQDSSCLYDFIVRILFKLHK</sequence>
<dbReference type="EMBL" id="SEYY01005074">
    <property type="protein sequence ID" value="KAB7503488.1"/>
    <property type="molecule type" value="Genomic_DNA"/>
</dbReference>
<dbReference type="GO" id="GO:0032051">
    <property type="term" value="F:clathrin light chain binding"/>
    <property type="evidence" value="ECO:0007669"/>
    <property type="project" value="TreeGrafter"/>
</dbReference>
<dbReference type="PANTHER" id="PTHR10407:SF15">
    <property type="entry name" value="HUNTINGTIN INTERACTING PROTEIN 1"/>
    <property type="match status" value="1"/>
</dbReference>
<accession>A0A5N5TBN8</accession>
<dbReference type="OrthoDB" id="6371727at2759"/>
<dbReference type="Gene3D" id="1.25.40.90">
    <property type="match status" value="1"/>
</dbReference>
<dbReference type="InterPro" id="IPR011417">
    <property type="entry name" value="ANTH_dom"/>
</dbReference>
<comment type="caution">
    <text evidence="2">The sequence shown here is derived from an EMBL/GenBank/DDBJ whole genome shotgun (WGS) entry which is preliminary data.</text>
</comment>
<dbReference type="FunFam" id="1.25.40.90:FF:000012">
    <property type="entry name" value="Huntingtin interacting protein 1-related"/>
    <property type="match status" value="1"/>
</dbReference>
<gene>
    <name evidence="2" type="ORF">Anas_01208</name>
</gene>
<dbReference type="GO" id="GO:0080025">
    <property type="term" value="F:phosphatidylinositol-3,5-bisphosphate binding"/>
    <property type="evidence" value="ECO:0007669"/>
    <property type="project" value="TreeGrafter"/>
</dbReference>
<dbReference type="Pfam" id="PF07651">
    <property type="entry name" value="ANTH"/>
    <property type="match status" value="1"/>
</dbReference>
<dbReference type="PROSITE" id="PS50942">
    <property type="entry name" value="ENTH"/>
    <property type="match status" value="1"/>
</dbReference>
<dbReference type="AlphaFoldDB" id="A0A5N5TBN8"/>
<dbReference type="Proteomes" id="UP000326759">
    <property type="component" value="Unassembled WGS sequence"/>
</dbReference>
<evidence type="ECO:0000313" key="3">
    <source>
        <dbReference type="Proteomes" id="UP000326759"/>
    </source>
</evidence>
<dbReference type="InterPro" id="IPR008942">
    <property type="entry name" value="ENTH_VHS"/>
</dbReference>
<dbReference type="SUPFAM" id="SSF48464">
    <property type="entry name" value="ENTH/VHS domain"/>
    <property type="match status" value="1"/>
</dbReference>
<feature type="non-terminal residue" evidence="2">
    <location>
        <position position="237"/>
    </location>
</feature>
<dbReference type="InterPro" id="IPR030224">
    <property type="entry name" value="Sla2_fam"/>
</dbReference>
<dbReference type="GO" id="GO:0043325">
    <property type="term" value="F:phosphatidylinositol-3,4-bisphosphate binding"/>
    <property type="evidence" value="ECO:0007669"/>
    <property type="project" value="TreeGrafter"/>
</dbReference>
<evidence type="ECO:0000259" key="1">
    <source>
        <dbReference type="PROSITE" id="PS50942"/>
    </source>
</evidence>
<dbReference type="GO" id="GO:0030136">
    <property type="term" value="C:clathrin-coated vesicle"/>
    <property type="evidence" value="ECO:0007669"/>
    <property type="project" value="TreeGrafter"/>
</dbReference>
<reference evidence="2 3" key="1">
    <citation type="journal article" date="2019" name="PLoS Biol.">
        <title>Sex chromosomes control vertical transmission of feminizing Wolbachia symbionts in an isopod.</title>
        <authorList>
            <person name="Becking T."/>
            <person name="Chebbi M.A."/>
            <person name="Giraud I."/>
            <person name="Moumen B."/>
            <person name="Laverre T."/>
            <person name="Caubet Y."/>
            <person name="Peccoud J."/>
            <person name="Gilbert C."/>
            <person name="Cordaux R."/>
        </authorList>
    </citation>
    <scope>NUCLEOTIDE SEQUENCE [LARGE SCALE GENOMIC DNA]</scope>
    <source>
        <strain evidence="2">ANa2</strain>
        <tissue evidence="2">Whole body excluding digestive tract and cuticle</tissue>
    </source>
</reference>
<dbReference type="GO" id="GO:0006897">
    <property type="term" value="P:endocytosis"/>
    <property type="evidence" value="ECO:0007669"/>
    <property type="project" value="InterPro"/>
</dbReference>
<evidence type="ECO:0000313" key="2">
    <source>
        <dbReference type="EMBL" id="KAB7503488.1"/>
    </source>
</evidence>
<feature type="domain" description="ENTH" evidence="1">
    <location>
        <begin position="21"/>
        <end position="149"/>
    </location>
</feature>
<dbReference type="PANTHER" id="PTHR10407">
    <property type="entry name" value="HUNTINGTIN INTERACTING PROTEIN 1"/>
    <property type="match status" value="1"/>
</dbReference>
<dbReference type="GO" id="GO:0048268">
    <property type="term" value="P:clathrin coat assembly"/>
    <property type="evidence" value="ECO:0007669"/>
    <property type="project" value="TreeGrafter"/>
</dbReference>
<dbReference type="GO" id="GO:0035615">
    <property type="term" value="F:clathrin adaptor activity"/>
    <property type="evidence" value="ECO:0007669"/>
    <property type="project" value="TreeGrafter"/>
</dbReference>
<proteinExistence type="predicted"/>
<dbReference type="GO" id="GO:0051015">
    <property type="term" value="F:actin filament binding"/>
    <property type="evidence" value="ECO:0007669"/>
    <property type="project" value="TreeGrafter"/>
</dbReference>
<dbReference type="InterPro" id="IPR013809">
    <property type="entry name" value="ENTH"/>
</dbReference>
<keyword evidence="3" id="KW-1185">Reference proteome</keyword>